<feature type="domain" description="Beta-amyloid precursor protein C-terminal" evidence="7">
    <location>
        <begin position="285"/>
        <end position="333"/>
    </location>
</feature>
<dbReference type="GO" id="GO:0043005">
    <property type="term" value="C:neuron projection"/>
    <property type="evidence" value="ECO:0007669"/>
    <property type="project" value="TreeGrafter"/>
</dbReference>
<dbReference type="PRINTS" id="PR00203">
    <property type="entry name" value="AMYLOIDA4"/>
</dbReference>
<dbReference type="GO" id="GO:0043025">
    <property type="term" value="C:neuronal cell body"/>
    <property type="evidence" value="ECO:0007669"/>
    <property type="project" value="TreeGrafter"/>
</dbReference>
<dbReference type="InterPro" id="IPR008155">
    <property type="entry name" value="Amyloid_glyco"/>
</dbReference>
<evidence type="ECO:0000256" key="6">
    <source>
        <dbReference type="SAM" id="Phobius"/>
    </source>
</evidence>
<dbReference type="InterPro" id="IPR019745">
    <property type="entry name" value="Amyloid_glyco_intracell_CS"/>
</dbReference>
<evidence type="ECO:0000259" key="7">
    <source>
        <dbReference type="Pfam" id="PF10515"/>
    </source>
</evidence>
<evidence type="ECO:0000313" key="9">
    <source>
        <dbReference type="WBParaSite" id="nRc.2.0.1.t43535-RA"/>
    </source>
</evidence>
<dbReference type="Proteomes" id="UP000887565">
    <property type="component" value="Unplaced"/>
</dbReference>
<feature type="transmembrane region" description="Helical" evidence="6">
    <location>
        <begin position="271"/>
        <end position="291"/>
    </location>
</feature>
<keyword evidence="3 6" id="KW-1133">Transmembrane helix</keyword>
<dbReference type="PANTHER" id="PTHR23103:SF15">
    <property type="entry name" value="AMYLOID-BETA-LIKE PROTEIN"/>
    <property type="match status" value="1"/>
</dbReference>
<dbReference type="Pfam" id="PF10515">
    <property type="entry name" value="APP_amyloid"/>
    <property type="match status" value="1"/>
</dbReference>
<evidence type="ECO:0000313" key="8">
    <source>
        <dbReference type="Proteomes" id="UP000887565"/>
    </source>
</evidence>
<keyword evidence="8" id="KW-1185">Reference proteome</keyword>
<evidence type="ECO:0000256" key="2">
    <source>
        <dbReference type="ARBA" id="ARBA00022692"/>
    </source>
</evidence>
<dbReference type="GO" id="GO:0007409">
    <property type="term" value="P:axonogenesis"/>
    <property type="evidence" value="ECO:0007669"/>
    <property type="project" value="TreeGrafter"/>
</dbReference>
<proteinExistence type="predicted"/>
<dbReference type="PROSITE" id="PS00320">
    <property type="entry name" value="APP_INTRA"/>
    <property type="match status" value="1"/>
</dbReference>
<feature type="region of interest" description="Disordered" evidence="5">
    <location>
        <begin position="64"/>
        <end position="92"/>
    </location>
</feature>
<dbReference type="GO" id="GO:0007417">
    <property type="term" value="P:central nervous system development"/>
    <property type="evidence" value="ECO:0007669"/>
    <property type="project" value="TreeGrafter"/>
</dbReference>
<feature type="region of interest" description="Disordered" evidence="5">
    <location>
        <begin position="1"/>
        <end position="31"/>
    </location>
</feature>
<dbReference type="GO" id="GO:0016020">
    <property type="term" value="C:membrane"/>
    <property type="evidence" value="ECO:0007669"/>
    <property type="project" value="UniProtKB-SubCell"/>
</dbReference>
<comment type="subcellular location">
    <subcellularLocation>
        <location evidence="1">Membrane</location>
        <topology evidence="1">Single-pass type I membrane protein</topology>
    </subcellularLocation>
</comment>
<dbReference type="AlphaFoldDB" id="A0A915KZC7"/>
<dbReference type="WBParaSite" id="nRc.2.0.1.t43535-RA">
    <property type="protein sequence ID" value="nRc.2.0.1.t43535-RA"/>
    <property type="gene ID" value="nRc.2.0.1.g43535"/>
</dbReference>
<sequence length="336" mass="37954">MAGTEIAGAKTASAEMIQCPTGWRPNDGAENERRNVPFRTLHDLYIKNKAQEKANQIAIDSIDVASPLSPSPSTPLKPQPKTAHAQQMTSTETARRLVEQLDKTVNAETKRKQQPIDDVVVFDPVVEINDDTEAKESTNLFDDDNSNALSAFSKQNIMQHEPPVFFALSNMYKDRPKNPCQKEIFRETFFEDSTSVYALLVQKYKAFKNRASVLDQLIRIQKITVKNLIAIRCSSGFSTEAKSMDAVTLRKKIIIDVIVDHYEERLSGYNYVVFSIAGVALIASVLIGTIMMRRRNINHRKGFIEVDACTPEERHVALMQGNGYENPTYKYFDEKI</sequence>
<name>A0A915KZC7_ROMCU</name>
<evidence type="ECO:0000256" key="5">
    <source>
        <dbReference type="SAM" id="MobiDB-lite"/>
    </source>
</evidence>
<dbReference type="PANTHER" id="PTHR23103">
    <property type="entry name" value="ALZHEIMER'S DISEASE BETA-AMYLOID RELATED"/>
    <property type="match status" value="1"/>
</dbReference>
<accession>A0A915KZC7</accession>
<dbReference type="InterPro" id="IPR011993">
    <property type="entry name" value="PH-like_dom_sf"/>
</dbReference>
<evidence type="ECO:0000256" key="3">
    <source>
        <dbReference type="ARBA" id="ARBA00022989"/>
    </source>
</evidence>
<keyword evidence="2 6" id="KW-0812">Transmembrane</keyword>
<evidence type="ECO:0000256" key="4">
    <source>
        <dbReference type="ARBA" id="ARBA00023136"/>
    </source>
</evidence>
<reference evidence="9" key="1">
    <citation type="submission" date="2022-11" db="UniProtKB">
        <authorList>
            <consortium name="WormBaseParasite"/>
        </authorList>
    </citation>
    <scope>IDENTIFICATION</scope>
</reference>
<organism evidence="8 9">
    <name type="scientific">Romanomermis culicivorax</name>
    <name type="common">Nematode worm</name>
    <dbReference type="NCBI Taxonomy" id="13658"/>
    <lineage>
        <taxon>Eukaryota</taxon>
        <taxon>Metazoa</taxon>
        <taxon>Ecdysozoa</taxon>
        <taxon>Nematoda</taxon>
        <taxon>Enoplea</taxon>
        <taxon>Dorylaimia</taxon>
        <taxon>Mermithida</taxon>
        <taxon>Mermithoidea</taxon>
        <taxon>Mermithidae</taxon>
        <taxon>Romanomermis</taxon>
    </lineage>
</organism>
<protein>
    <submittedName>
        <fullName evidence="9">Beta-amyloid precursor protein C-terminal domain-containing protein</fullName>
    </submittedName>
</protein>
<dbReference type="InterPro" id="IPR019543">
    <property type="entry name" value="APP_amyloid_C"/>
</dbReference>
<keyword evidence="4 6" id="KW-0472">Membrane</keyword>
<feature type="compositionally biased region" description="Pro residues" evidence="5">
    <location>
        <begin position="69"/>
        <end position="78"/>
    </location>
</feature>
<dbReference type="Gene3D" id="2.30.29.30">
    <property type="entry name" value="Pleckstrin-homology domain (PH domain)/Phosphotyrosine-binding domain (PTB)"/>
    <property type="match status" value="1"/>
</dbReference>
<evidence type="ECO:0000256" key="1">
    <source>
        <dbReference type="ARBA" id="ARBA00004479"/>
    </source>
</evidence>